<evidence type="ECO:0000256" key="2">
    <source>
        <dbReference type="ARBA" id="ARBA00022692"/>
    </source>
</evidence>
<dbReference type="HOGENOM" id="CLU_001265_59_7_3"/>
<dbReference type="SUPFAM" id="SSF103473">
    <property type="entry name" value="MFS general substrate transporter"/>
    <property type="match status" value="1"/>
</dbReference>
<accession>B7K9X0</accession>
<dbReference type="RefSeq" id="WP_015954926.1">
    <property type="nucleotide sequence ID" value="NC_011729.1"/>
</dbReference>
<keyword evidence="4 5" id="KW-0472">Membrane</keyword>
<dbReference type="InterPro" id="IPR020846">
    <property type="entry name" value="MFS_dom"/>
</dbReference>
<dbReference type="Gene3D" id="1.20.1250.20">
    <property type="entry name" value="MFS general substrate transporter like domains"/>
    <property type="match status" value="2"/>
</dbReference>
<keyword evidence="3 5" id="KW-1133">Transmembrane helix</keyword>
<feature type="transmembrane region" description="Helical" evidence="5">
    <location>
        <begin position="172"/>
        <end position="191"/>
    </location>
</feature>
<feature type="transmembrane region" description="Helical" evidence="5">
    <location>
        <begin position="263"/>
        <end position="281"/>
    </location>
</feature>
<keyword evidence="2 5" id="KW-0812">Transmembrane</keyword>
<reference evidence="8" key="1">
    <citation type="journal article" date="2011" name="MBio">
        <title>Novel metabolic attributes of the genus Cyanothece, comprising a group of unicellular nitrogen-fixing Cyanobacteria.</title>
        <authorList>
            <person name="Bandyopadhyay A."/>
            <person name="Elvitigala T."/>
            <person name="Welsh E."/>
            <person name="Stockel J."/>
            <person name="Liberton M."/>
            <person name="Min H."/>
            <person name="Sherman L.A."/>
            <person name="Pakrasi H.B."/>
        </authorList>
    </citation>
    <scope>NUCLEOTIDE SEQUENCE [LARGE SCALE GENOMIC DNA]</scope>
    <source>
        <strain evidence="8">PCC 7424</strain>
    </source>
</reference>
<proteinExistence type="predicted"/>
<dbReference type="AlphaFoldDB" id="B7K9X0"/>
<feature type="transmembrane region" description="Helical" evidence="5">
    <location>
        <begin position="55"/>
        <end position="75"/>
    </location>
</feature>
<feature type="transmembrane region" description="Helical" evidence="5">
    <location>
        <begin position="16"/>
        <end position="35"/>
    </location>
</feature>
<feature type="transmembrane region" description="Helical" evidence="5">
    <location>
        <begin position="140"/>
        <end position="160"/>
    </location>
</feature>
<dbReference type="PROSITE" id="PS50850">
    <property type="entry name" value="MFS"/>
    <property type="match status" value="1"/>
</dbReference>
<dbReference type="eggNOG" id="COG2223">
    <property type="taxonomic scope" value="Bacteria"/>
</dbReference>
<dbReference type="STRING" id="65393.PCC7424_2922"/>
<feature type="transmembrane region" description="Helical" evidence="5">
    <location>
        <begin position="354"/>
        <end position="372"/>
    </location>
</feature>
<dbReference type="GO" id="GO:0005886">
    <property type="term" value="C:plasma membrane"/>
    <property type="evidence" value="ECO:0007669"/>
    <property type="project" value="UniProtKB-SubCell"/>
</dbReference>
<feature type="transmembrane region" description="Helical" evidence="5">
    <location>
        <begin position="317"/>
        <end position="342"/>
    </location>
</feature>
<sequence length="416" mass="44990">MDSLKLFGLPGRLGRWLIIVLGMTAMLCLGTVYSWSIFRKPLESWLNIGATASLLPYTIFLVIYAILMPITGFFIDKFGPRKVIAVGGVVMGLGYFLSSFTSNIYQLVLTYGMIAGAGVGIVYGVPLVVSAKWFPDKKGFALGLTVVGFGLSPLITAPLIKFLIKQYDIQLTFRILGIVFLVILVSIAMFLKSPPPNWQPISTSTLNGNTPSYQVKSVKEMLQTQTFYGLWLCYIIGAFVGLSAIGISSSVAQEIIKLDETTAAISVSLFAVFNGAGRILFGWLTDRLKPKGAAIITFTLILFASIVMINAQSGDTLSYLVAFCVFWLCLGGWLAIAPTATLTFFQAQNYAKNYGIVFTAYGLGALGGSLIAGSIRDIFGSYTYAFYPMGGLAIVGMFIAVFLLKPSFSPVKTKAI</sequence>
<dbReference type="KEGG" id="cyc:PCC7424_2922"/>
<name>B7K9X0_GLOC7</name>
<dbReference type="Pfam" id="PF07690">
    <property type="entry name" value="MFS_1"/>
    <property type="match status" value="1"/>
</dbReference>
<protein>
    <submittedName>
        <fullName evidence="7">Major facilitator superfamily MFS_1</fullName>
    </submittedName>
</protein>
<dbReference type="CDD" id="cd17353">
    <property type="entry name" value="MFS_OFA_like"/>
    <property type="match status" value="1"/>
</dbReference>
<feature type="transmembrane region" description="Helical" evidence="5">
    <location>
        <begin position="227"/>
        <end position="251"/>
    </location>
</feature>
<feature type="transmembrane region" description="Helical" evidence="5">
    <location>
        <begin position="104"/>
        <end position="128"/>
    </location>
</feature>
<evidence type="ECO:0000256" key="3">
    <source>
        <dbReference type="ARBA" id="ARBA00022989"/>
    </source>
</evidence>
<dbReference type="InterPro" id="IPR011701">
    <property type="entry name" value="MFS"/>
</dbReference>
<comment type="subcellular location">
    <subcellularLocation>
        <location evidence="1">Cell membrane</location>
        <topology evidence="1">Multi-pass membrane protein</topology>
    </subcellularLocation>
</comment>
<evidence type="ECO:0000313" key="7">
    <source>
        <dbReference type="EMBL" id="ACK71326.1"/>
    </source>
</evidence>
<evidence type="ECO:0000256" key="1">
    <source>
        <dbReference type="ARBA" id="ARBA00004651"/>
    </source>
</evidence>
<dbReference type="OrthoDB" id="182417at2"/>
<dbReference type="PANTHER" id="PTHR11360">
    <property type="entry name" value="MONOCARBOXYLATE TRANSPORTER"/>
    <property type="match status" value="1"/>
</dbReference>
<dbReference type="PANTHER" id="PTHR11360:SF304">
    <property type="entry name" value="MFS DOMAIN-CONTAINING PROTEIN"/>
    <property type="match status" value="1"/>
</dbReference>
<dbReference type="InterPro" id="IPR036259">
    <property type="entry name" value="MFS_trans_sf"/>
</dbReference>
<feature type="transmembrane region" description="Helical" evidence="5">
    <location>
        <begin position="293"/>
        <end position="311"/>
    </location>
</feature>
<dbReference type="EMBL" id="CP001291">
    <property type="protein sequence ID" value="ACK71326.1"/>
    <property type="molecule type" value="Genomic_DNA"/>
</dbReference>
<feature type="transmembrane region" description="Helical" evidence="5">
    <location>
        <begin position="384"/>
        <end position="404"/>
    </location>
</feature>
<dbReference type="InterPro" id="IPR050327">
    <property type="entry name" value="Proton-linked_MCT"/>
</dbReference>
<dbReference type="Proteomes" id="UP000002384">
    <property type="component" value="Chromosome"/>
</dbReference>
<dbReference type="GO" id="GO:0022857">
    <property type="term" value="F:transmembrane transporter activity"/>
    <property type="evidence" value="ECO:0007669"/>
    <property type="project" value="InterPro"/>
</dbReference>
<gene>
    <name evidence="7" type="ordered locus">PCC7424_2922</name>
</gene>
<feature type="transmembrane region" description="Helical" evidence="5">
    <location>
        <begin position="82"/>
        <end position="98"/>
    </location>
</feature>
<feature type="domain" description="Major facilitator superfamily (MFS) profile" evidence="6">
    <location>
        <begin position="17"/>
        <end position="408"/>
    </location>
</feature>
<evidence type="ECO:0000313" key="8">
    <source>
        <dbReference type="Proteomes" id="UP000002384"/>
    </source>
</evidence>
<evidence type="ECO:0000259" key="6">
    <source>
        <dbReference type="PROSITE" id="PS50850"/>
    </source>
</evidence>
<evidence type="ECO:0000256" key="5">
    <source>
        <dbReference type="SAM" id="Phobius"/>
    </source>
</evidence>
<organism evidence="7 8">
    <name type="scientific">Gloeothece citriformis (strain PCC 7424)</name>
    <name type="common">Cyanothece sp. (strain PCC 7424)</name>
    <dbReference type="NCBI Taxonomy" id="65393"/>
    <lineage>
        <taxon>Bacteria</taxon>
        <taxon>Bacillati</taxon>
        <taxon>Cyanobacteriota</taxon>
        <taxon>Cyanophyceae</taxon>
        <taxon>Oscillatoriophycideae</taxon>
        <taxon>Chroococcales</taxon>
        <taxon>Aphanothecaceae</taxon>
        <taxon>Gloeothece</taxon>
        <taxon>Gloeothece citriformis</taxon>
    </lineage>
</organism>
<evidence type="ECO:0000256" key="4">
    <source>
        <dbReference type="ARBA" id="ARBA00023136"/>
    </source>
</evidence>
<keyword evidence="8" id="KW-1185">Reference proteome</keyword>